<evidence type="ECO:0000259" key="2">
    <source>
        <dbReference type="Pfam" id="PF13590"/>
    </source>
</evidence>
<accession>A0A8E2QGI1</accession>
<protein>
    <submittedName>
        <fullName evidence="3">DUF4136 domain-containing protein</fullName>
    </submittedName>
</protein>
<dbReference type="InterPro" id="IPR025411">
    <property type="entry name" value="DUF4136"/>
</dbReference>
<gene>
    <name evidence="3" type="ORF">CXK95_03595</name>
</gene>
<proteinExistence type="predicted"/>
<dbReference type="RefSeq" id="WP_102827635.1">
    <property type="nucleotide sequence ID" value="NZ_CP065721.1"/>
</dbReference>
<comment type="caution">
    <text evidence="3">The sequence shown here is derived from an EMBL/GenBank/DDBJ whole genome shotgun (WGS) entry which is preliminary data.</text>
</comment>
<evidence type="ECO:0000256" key="1">
    <source>
        <dbReference type="SAM" id="SignalP"/>
    </source>
</evidence>
<feature type="signal peptide" evidence="1">
    <location>
        <begin position="1"/>
        <end position="19"/>
    </location>
</feature>
<evidence type="ECO:0000313" key="3">
    <source>
        <dbReference type="EMBL" id="PNF78392.1"/>
    </source>
</evidence>
<sequence length="210" mass="23161">MARSFARLTLCLLTLGLSACQHDNPYTSAAAPIPDAPPTSVATPDRSAYPAAPVEFSSYRTWSWRNPPAGTGSLTPEELQEIVASALDQRGLRPPAPGGAADLQITAHVRSETRLRQVYDDYGSYYGRGRYGSYYGRGRYGSDYGMWGHAPLVRTYEETVLVVHLELFDPRRAAVVWSNQAQARQGGDRSQLRDALRDAVDRALADYPPR</sequence>
<organism evidence="3 4">
    <name type="scientific">Stutzerimonas degradans</name>
    <dbReference type="NCBI Taxonomy" id="2968968"/>
    <lineage>
        <taxon>Bacteria</taxon>
        <taxon>Pseudomonadati</taxon>
        <taxon>Pseudomonadota</taxon>
        <taxon>Gammaproteobacteria</taxon>
        <taxon>Pseudomonadales</taxon>
        <taxon>Pseudomonadaceae</taxon>
        <taxon>Stutzerimonas</taxon>
    </lineage>
</organism>
<dbReference type="EMBL" id="POUK01000001">
    <property type="protein sequence ID" value="PNF78392.1"/>
    <property type="molecule type" value="Genomic_DNA"/>
</dbReference>
<dbReference type="Gene3D" id="3.30.160.670">
    <property type="match status" value="1"/>
</dbReference>
<keyword evidence="4" id="KW-1185">Reference proteome</keyword>
<reference evidence="3 4" key="1">
    <citation type="submission" date="2018-01" db="EMBL/GenBank/DDBJ databases">
        <title>Denitrification phenotypes of diverse strains of Pseudomonas stutzeri.</title>
        <authorList>
            <person name="Milligan D.A."/>
            <person name="Bergaust L."/>
            <person name="Bakken L.R."/>
            <person name="Frostegard A."/>
        </authorList>
    </citation>
    <scope>NUCLEOTIDE SEQUENCE [LARGE SCALE GENOMIC DNA]</scope>
    <source>
        <strain evidence="3 4">DSM 50238</strain>
    </source>
</reference>
<dbReference type="PROSITE" id="PS51257">
    <property type="entry name" value="PROKAR_LIPOPROTEIN"/>
    <property type="match status" value="1"/>
</dbReference>
<dbReference type="Proteomes" id="UP000235881">
    <property type="component" value="Unassembled WGS sequence"/>
</dbReference>
<name>A0A8E2QGI1_9GAMM</name>
<feature type="domain" description="DUF4136" evidence="2">
    <location>
        <begin position="54"/>
        <end position="209"/>
    </location>
</feature>
<evidence type="ECO:0000313" key="4">
    <source>
        <dbReference type="Proteomes" id="UP000235881"/>
    </source>
</evidence>
<keyword evidence="1" id="KW-0732">Signal</keyword>
<dbReference type="AlphaFoldDB" id="A0A8E2QGI1"/>
<dbReference type="Pfam" id="PF13590">
    <property type="entry name" value="DUF4136"/>
    <property type="match status" value="1"/>
</dbReference>
<feature type="chain" id="PRO_5034376077" evidence="1">
    <location>
        <begin position="20"/>
        <end position="210"/>
    </location>
</feature>